<evidence type="ECO:0000313" key="6">
    <source>
        <dbReference type="EMBL" id="GKV32585.1"/>
    </source>
</evidence>
<dbReference type="Pfam" id="PF00400">
    <property type="entry name" value="WD40"/>
    <property type="match status" value="2"/>
</dbReference>
<evidence type="ECO:0000256" key="4">
    <source>
        <dbReference type="ARBA" id="ARBA00023242"/>
    </source>
</evidence>
<dbReference type="InterPro" id="IPR019775">
    <property type="entry name" value="WD40_repeat_CS"/>
</dbReference>
<keyword evidence="4" id="KW-0539">Nucleus</keyword>
<evidence type="ECO:0000256" key="3">
    <source>
        <dbReference type="ARBA" id="ARBA00022737"/>
    </source>
</evidence>
<feature type="repeat" description="WD" evidence="5">
    <location>
        <begin position="32"/>
        <end position="73"/>
    </location>
</feature>
<dbReference type="PANTHER" id="PTHR19848:SF0">
    <property type="entry name" value="NOTCHLESS PROTEIN HOMOLOG 1"/>
    <property type="match status" value="1"/>
</dbReference>
<keyword evidence="7" id="KW-1185">Reference proteome</keyword>
<dbReference type="Gene3D" id="2.130.10.10">
    <property type="entry name" value="YVTN repeat-like/Quinoprotein amine dehydrogenase"/>
    <property type="match status" value="1"/>
</dbReference>
<keyword evidence="2 5" id="KW-0853">WD repeat</keyword>
<dbReference type="PROSITE" id="PS50294">
    <property type="entry name" value="WD_REPEATS_REGION"/>
    <property type="match status" value="1"/>
</dbReference>
<gene>
    <name evidence="6" type="ORF">SLEP1_g41179</name>
</gene>
<organism evidence="6 7">
    <name type="scientific">Rubroshorea leprosula</name>
    <dbReference type="NCBI Taxonomy" id="152421"/>
    <lineage>
        <taxon>Eukaryota</taxon>
        <taxon>Viridiplantae</taxon>
        <taxon>Streptophyta</taxon>
        <taxon>Embryophyta</taxon>
        <taxon>Tracheophyta</taxon>
        <taxon>Spermatophyta</taxon>
        <taxon>Magnoliopsida</taxon>
        <taxon>eudicotyledons</taxon>
        <taxon>Gunneridae</taxon>
        <taxon>Pentapetalae</taxon>
        <taxon>rosids</taxon>
        <taxon>malvids</taxon>
        <taxon>Malvales</taxon>
        <taxon>Dipterocarpaceae</taxon>
        <taxon>Rubroshorea</taxon>
    </lineage>
</organism>
<sequence>MDFQSVERIISIIYQPQTVFRIRLVNRCSSTIAGHPEAVLSVAFNPDGQHLAIGSGDTIVRLWDLNTKTPMLTRHKNWVLCVAWSSDGKHLVSGSKLEDYNVGTQRQGSHQAIH</sequence>
<reference evidence="6 7" key="1">
    <citation type="journal article" date="2021" name="Commun. Biol.">
        <title>The genome of Shorea leprosula (Dipterocarpaceae) highlights the ecological relevance of drought in aseasonal tropical rainforests.</title>
        <authorList>
            <person name="Ng K.K.S."/>
            <person name="Kobayashi M.J."/>
            <person name="Fawcett J.A."/>
            <person name="Hatakeyama M."/>
            <person name="Paape T."/>
            <person name="Ng C.H."/>
            <person name="Ang C.C."/>
            <person name="Tnah L.H."/>
            <person name="Lee C.T."/>
            <person name="Nishiyama T."/>
            <person name="Sese J."/>
            <person name="O'Brien M.J."/>
            <person name="Copetti D."/>
            <person name="Mohd Noor M.I."/>
            <person name="Ong R.C."/>
            <person name="Putra M."/>
            <person name="Sireger I.Z."/>
            <person name="Indrioko S."/>
            <person name="Kosugi Y."/>
            <person name="Izuno A."/>
            <person name="Isagi Y."/>
            <person name="Lee S.L."/>
            <person name="Shimizu K.K."/>
        </authorList>
    </citation>
    <scope>NUCLEOTIDE SEQUENCE [LARGE SCALE GENOMIC DNA]</scope>
    <source>
        <strain evidence="6">214</strain>
    </source>
</reference>
<evidence type="ECO:0000313" key="7">
    <source>
        <dbReference type="Proteomes" id="UP001054252"/>
    </source>
</evidence>
<dbReference type="InterPro" id="IPR036322">
    <property type="entry name" value="WD40_repeat_dom_sf"/>
</dbReference>
<dbReference type="EMBL" id="BPVZ01000096">
    <property type="protein sequence ID" value="GKV32585.1"/>
    <property type="molecule type" value="Genomic_DNA"/>
</dbReference>
<dbReference type="InterPro" id="IPR015943">
    <property type="entry name" value="WD40/YVTN_repeat-like_dom_sf"/>
</dbReference>
<evidence type="ECO:0000256" key="5">
    <source>
        <dbReference type="PROSITE-ProRule" id="PRU00221"/>
    </source>
</evidence>
<dbReference type="InterPro" id="IPR001680">
    <property type="entry name" value="WD40_rpt"/>
</dbReference>
<protein>
    <recommendedName>
        <fullName evidence="8">Anaphase-promoting complex subunit 4 WD40 domain-containing protein</fullName>
    </recommendedName>
</protein>
<evidence type="ECO:0000256" key="1">
    <source>
        <dbReference type="ARBA" id="ARBA00004123"/>
    </source>
</evidence>
<comment type="caution">
    <text evidence="6">The sequence shown here is derived from an EMBL/GenBank/DDBJ whole genome shotgun (WGS) entry which is preliminary data.</text>
</comment>
<dbReference type="PANTHER" id="PTHR19848">
    <property type="entry name" value="WD40 REPEAT PROTEIN"/>
    <property type="match status" value="1"/>
</dbReference>
<evidence type="ECO:0008006" key="8">
    <source>
        <dbReference type="Google" id="ProtNLM"/>
    </source>
</evidence>
<comment type="subcellular location">
    <subcellularLocation>
        <location evidence="1">Nucleus</location>
    </subcellularLocation>
</comment>
<evidence type="ECO:0000256" key="2">
    <source>
        <dbReference type="ARBA" id="ARBA00022574"/>
    </source>
</evidence>
<proteinExistence type="predicted"/>
<dbReference type="PROSITE" id="PS00678">
    <property type="entry name" value="WD_REPEATS_1"/>
    <property type="match status" value="1"/>
</dbReference>
<name>A0AAV5L617_9ROSI</name>
<dbReference type="GO" id="GO:0005730">
    <property type="term" value="C:nucleolus"/>
    <property type="evidence" value="ECO:0007669"/>
    <property type="project" value="TreeGrafter"/>
</dbReference>
<dbReference type="Proteomes" id="UP001054252">
    <property type="component" value="Unassembled WGS sequence"/>
</dbReference>
<dbReference type="SMART" id="SM00320">
    <property type="entry name" value="WD40"/>
    <property type="match status" value="2"/>
</dbReference>
<dbReference type="PROSITE" id="PS50082">
    <property type="entry name" value="WD_REPEATS_2"/>
    <property type="match status" value="1"/>
</dbReference>
<accession>A0AAV5L617</accession>
<dbReference type="SUPFAM" id="SSF50978">
    <property type="entry name" value="WD40 repeat-like"/>
    <property type="match status" value="1"/>
</dbReference>
<dbReference type="GO" id="GO:0000027">
    <property type="term" value="P:ribosomal large subunit assembly"/>
    <property type="evidence" value="ECO:0007669"/>
    <property type="project" value="TreeGrafter"/>
</dbReference>
<dbReference type="AlphaFoldDB" id="A0AAV5L617"/>
<keyword evidence="3" id="KW-0677">Repeat</keyword>